<dbReference type="InterPro" id="IPR027417">
    <property type="entry name" value="P-loop_NTPase"/>
</dbReference>
<dbReference type="Pfam" id="PF13541">
    <property type="entry name" value="ChlI"/>
    <property type="match status" value="1"/>
</dbReference>
<dbReference type="Proteomes" id="UP000199512">
    <property type="component" value="Unassembled WGS sequence"/>
</dbReference>
<dbReference type="InterPro" id="IPR025158">
    <property type="entry name" value="Mg_chelat-rel_C"/>
</dbReference>
<dbReference type="InterPro" id="IPR000523">
    <property type="entry name" value="Mg_chelatse_chII-like_cat_dom"/>
</dbReference>
<comment type="similarity">
    <text evidence="1">Belongs to the Mg-chelatase subunits D/I family. ComM subfamily.</text>
</comment>
<evidence type="ECO:0000313" key="6">
    <source>
        <dbReference type="Proteomes" id="UP000199512"/>
    </source>
</evidence>
<dbReference type="SUPFAM" id="SSF54211">
    <property type="entry name" value="Ribosomal protein S5 domain 2-like"/>
    <property type="match status" value="1"/>
</dbReference>
<accession>A0A1H8EHE1</accession>
<evidence type="ECO:0000256" key="3">
    <source>
        <dbReference type="ARBA" id="ARBA00022840"/>
    </source>
</evidence>
<dbReference type="RefSeq" id="WP_091973156.1">
    <property type="nucleotide sequence ID" value="NZ_FODF01000001.1"/>
</dbReference>
<reference evidence="5 6" key="1">
    <citation type="submission" date="2016-10" db="EMBL/GenBank/DDBJ databases">
        <authorList>
            <person name="de Groot N.N."/>
        </authorList>
    </citation>
    <scope>NUCLEOTIDE SEQUENCE [LARGE SCALE GENOMIC DNA]</scope>
    <source>
        <strain evidence="5 6">Calf135</strain>
    </source>
</reference>
<dbReference type="SUPFAM" id="SSF52540">
    <property type="entry name" value="P-loop containing nucleoside triphosphate hydrolases"/>
    <property type="match status" value="1"/>
</dbReference>
<dbReference type="STRING" id="215200.SAMN05216454_101122"/>
<dbReference type="PANTHER" id="PTHR32039">
    <property type="entry name" value="MAGNESIUM-CHELATASE SUBUNIT CHLI"/>
    <property type="match status" value="1"/>
</dbReference>
<dbReference type="InterPro" id="IPR014721">
    <property type="entry name" value="Ribsml_uS5_D2-typ_fold_subgr"/>
</dbReference>
<keyword evidence="6" id="KW-1185">Reference proteome</keyword>
<dbReference type="EMBL" id="FODF01000001">
    <property type="protein sequence ID" value="SEN18893.1"/>
    <property type="molecule type" value="Genomic_DNA"/>
</dbReference>
<dbReference type="GO" id="GO:0003677">
    <property type="term" value="F:DNA binding"/>
    <property type="evidence" value="ECO:0007669"/>
    <property type="project" value="InterPro"/>
</dbReference>
<evidence type="ECO:0000256" key="1">
    <source>
        <dbReference type="ARBA" id="ARBA00006354"/>
    </source>
</evidence>
<feature type="domain" description="AAA+ ATPase" evidence="4">
    <location>
        <begin position="225"/>
        <end position="407"/>
    </location>
</feature>
<keyword evidence="3" id="KW-0067">ATP-binding</keyword>
<evidence type="ECO:0000256" key="2">
    <source>
        <dbReference type="ARBA" id="ARBA00022741"/>
    </source>
</evidence>
<dbReference type="InterPro" id="IPR003593">
    <property type="entry name" value="AAA+_ATPase"/>
</dbReference>
<dbReference type="SMART" id="SM00382">
    <property type="entry name" value="AAA"/>
    <property type="match status" value="1"/>
</dbReference>
<gene>
    <name evidence="5" type="ORF">SAMN05216454_101122</name>
</gene>
<dbReference type="Pfam" id="PF01078">
    <property type="entry name" value="Mg_chelatase"/>
    <property type="match status" value="1"/>
</dbReference>
<dbReference type="InterPro" id="IPR045006">
    <property type="entry name" value="CHLI-like"/>
</dbReference>
<organism evidence="5 6">
    <name type="scientific">Peptostreptococcus russellii</name>
    <dbReference type="NCBI Taxonomy" id="215200"/>
    <lineage>
        <taxon>Bacteria</taxon>
        <taxon>Bacillati</taxon>
        <taxon>Bacillota</taxon>
        <taxon>Clostridia</taxon>
        <taxon>Peptostreptococcales</taxon>
        <taxon>Peptostreptococcaceae</taxon>
        <taxon>Peptostreptococcus</taxon>
    </lineage>
</organism>
<dbReference type="PANTHER" id="PTHR32039:SF7">
    <property type="entry name" value="COMPETENCE PROTEIN COMM"/>
    <property type="match status" value="1"/>
</dbReference>
<dbReference type="InterPro" id="IPR004482">
    <property type="entry name" value="Mg_chelat-rel"/>
</dbReference>
<dbReference type="InterPro" id="IPR001208">
    <property type="entry name" value="MCM_dom"/>
</dbReference>
<dbReference type="GO" id="GO:0005524">
    <property type="term" value="F:ATP binding"/>
    <property type="evidence" value="ECO:0007669"/>
    <property type="project" value="UniProtKB-KW"/>
</dbReference>
<dbReference type="Pfam" id="PF13335">
    <property type="entry name" value="Mg_chelatase_C"/>
    <property type="match status" value="1"/>
</dbReference>
<keyword evidence="2" id="KW-0547">Nucleotide-binding</keyword>
<sequence>MINKTKSGILNGVTGYLIDIEVDISQGMPYFSIVGLAGTEVKESKERVRSAITNSGYLFPMKRIVVNLSPADLRKDASYLDLGICIGMLRSKLNQDKDYFKKTAFLGELSLDGTVKKMSGIISIAISLSKMGIENLYIPYNNYMECSQLESINIIPIKSVKDCIKVVNMDKISFEKYMKNIKEEINNNVYKNKESKNKENIAEEDFMFIKGNKIAKRCAEIAVAGGHNLLMIGPPGTGKTMIARAVKTILPEVDKEESLEITQIYSSASMLRENSTMVSKRPFRSPHHSSTMISIIGGGASASLGEITLAHKGVLFMDELPEFPKKTIEALRQPLEDREINISRINRNVIYPADFIFLATMNPCKCGYYNSKKTCTCSPSEVDRYRNKISGPILDRIDLFCEVGEIDFDEYSKMNSFEESSNEIKKRVDWARKIQKNRFSNLDISTNAQMSSKEIESFCKLSSSGEEIAGIFFNKFHLSNRSYIRILKLARTIADLSGKENIDDKDIVEAFAYRKTYYKYFSREGY</sequence>
<proteinExistence type="inferred from homology"/>
<dbReference type="AlphaFoldDB" id="A0A1H8EHE1"/>
<protein>
    <submittedName>
        <fullName evidence="5">Magnesium chelatase family protein</fullName>
    </submittedName>
</protein>
<dbReference type="PRINTS" id="PR01657">
    <property type="entry name" value="MCMFAMILY"/>
</dbReference>
<dbReference type="OrthoDB" id="9813147at2"/>
<dbReference type="NCBIfam" id="TIGR00368">
    <property type="entry name" value="YifB family Mg chelatase-like AAA ATPase"/>
    <property type="match status" value="1"/>
</dbReference>
<evidence type="ECO:0000259" key="4">
    <source>
        <dbReference type="SMART" id="SM00382"/>
    </source>
</evidence>
<dbReference type="Gene3D" id="3.40.50.300">
    <property type="entry name" value="P-loop containing nucleotide triphosphate hydrolases"/>
    <property type="match status" value="1"/>
</dbReference>
<dbReference type="InterPro" id="IPR020568">
    <property type="entry name" value="Ribosomal_Su5_D2-typ_SF"/>
</dbReference>
<evidence type="ECO:0000313" key="5">
    <source>
        <dbReference type="EMBL" id="SEN18893.1"/>
    </source>
</evidence>
<dbReference type="Gene3D" id="3.30.230.10">
    <property type="match status" value="1"/>
</dbReference>
<name>A0A1H8EHE1_9FIRM</name>